<feature type="transmembrane region" description="Helical" evidence="7">
    <location>
        <begin position="658"/>
        <end position="680"/>
    </location>
</feature>
<evidence type="ECO:0000256" key="6">
    <source>
        <dbReference type="ARBA" id="ARBA00023136"/>
    </source>
</evidence>
<gene>
    <name evidence="9" type="ORF">SSP24_76770</name>
</gene>
<dbReference type="PANTHER" id="PTHR33406">
    <property type="entry name" value="MEMBRANE PROTEIN MJ1562-RELATED"/>
    <property type="match status" value="1"/>
</dbReference>
<evidence type="ECO:0000256" key="1">
    <source>
        <dbReference type="ARBA" id="ARBA00004651"/>
    </source>
</evidence>
<comment type="caution">
    <text evidence="9">The sequence shown here is derived from an EMBL/GenBank/DDBJ whole genome shotgun (WGS) entry which is preliminary data.</text>
</comment>
<feature type="transmembrane region" description="Helical" evidence="7">
    <location>
        <begin position="588"/>
        <end position="610"/>
    </location>
</feature>
<keyword evidence="10" id="KW-1185">Reference proteome</keyword>
<dbReference type="PANTHER" id="PTHR33406:SF11">
    <property type="entry name" value="MEMBRANE PROTEIN SCO6666-RELATED"/>
    <property type="match status" value="1"/>
</dbReference>
<keyword evidence="3" id="KW-1003">Cell membrane</keyword>
<feature type="transmembrane region" description="Helical" evidence="7">
    <location>
        <begin position="271"/>
        <end position="295"/>
    </location>
</feature>
<dbReference type="RefSeq" id="WP_141315219.1">
    <property type="nucleotide sequence ID" value="NZ_BJND01000089.1"/>
</dbReference>
<dbReference type="Gene3D" id="1.20.1640.10">
    <property type="entry name" value="Multidrug efflux transporter AcrB transmembrane domain"/>
    <property type="match status" value="2"/>
</dbReference>
<dbReference type="AlphaFoldDB" id="A0A4Y3VSL3"/>
<evidence type="ECO:0000259" key="8">
    <source>
        <dbReference type="PROSITE" id="PS50156"/>
    </source>
</evidence>
<organism evidence="9 10">
    <name type="scientific">Streptomyces spinoverrucosus</name>
    <dbReference type="NCBI Taxonomy" id="284043"/>
    <lineage>
        <taxon>Bacteria</taxon>
        <taxon>Bacillati</taxon>
        <taxon>Actinomycetota</taxon>
        <taxon>Actinomycetes</taxon>
        <taxon>Kitasatosporales</taxon>
        <taxon>Streptomycetaceae</taxon>
        <taxon>Streptomyces</taxon>
    </lineage>
</organism>
<feature type="transmembrane region" description="Helical" evidence="7">
    <location>
        <begin position="631"/>
        <end position="652"/>
    </location>
</feature>
<evidence type="ECO:0000256" key="5">
    <source>
        <dbReference type="ARBA" id="ARBA00022989"/>
    </source>
</evidence>
<dbReference type="PROSITE" id="PS50156">
    <property type="entry name" value="SSD"/>
    <property type="match status" value="1"/>
</dbReference>
<proteinExistence type="inferred from homology"/>
<dbReference type="InterPro" id="IPR000731">
    <property type="entry name" value="SSD"/>
</dbReference>
<evidence type="ECO:0000256" key="7">
    <source>
        <dbReference type="SAM" id="Phobius"/>
    </source>
</evidence>
<dbReference type="GO" id="GO:0005886">
    <property type="term" value="C:plasma membrane"/>
    <property type="evidence" value="ECO:0007669"/>
    <property type="project" value="UniProtKB-SubCell"/>
</dbReference>
<evidence type="ECO:0000256" key="4">
    <source>
        <dbReference type="ARBA" id="ARBA00022692"/>
    </source>
</evidence>
<dbReference type="Proteomes" id="UP000317881">
    <property type="component" value="Unassembled WGS sequence"/>
</dbReference>
<feature type="transmembrane region" description="Helical" evidence="7">
    <location>
        <begin position="307"/>
        <end position="330"/>
    </location>
</feature>
<evidence type="ECO:0000313" key="9">
    <source>
        <dbReference type="EMBL" id="GEC10022.1"/>
    </source>
</evidence>
<evidence type="ECO:0000256" key="3">
    <source>
        <dbReference type="ARBA" id="ARBA00022475"/>
    </source>
</evidence>
<name>A0A4Y3VSL3_9ACTN</name>
<feature type="domain" description="SSD" evidence="8">
    <location>
        <begin position="199"/>
        <end position="328"/>
    </location>
</feature>
<protein>
    <submittedName>
        <fullName evidence="9">Putative conserved membrane protein, MmpL family</fullName>
    </submittedName>
</protein>
<reference evidence="9 10" key="1">
    <citation type="submission" date="2019-06" db="EMBL/GenBank/DDBJ databases">
        <title>Whole genome shotgun sequence of Streptomyces spinoverrucosus NBRC 14228.</title>
        <authorList>
            <person name="Hosoyama A."/>
            <person name="Uohara A."/>
            <person name="Ohji S."/>
            <person name="Ichikawa N."/>
        </authorList>
    </citation>
    <scope>NUCLEOTIDE SEQUENCE [LARGE SCALE GENOMIC DNA]</scope>
    <source>
        <strain evidence="9 10">NBRC 14228</strain>
    </source>
</reference>
<comment type="subcellular location">
    <subcellularLocation>
        <location evidence="1">Cell membrane</location>
        <topology evidence="1">Multi-pass membrane protein</topology>
    </subcellularLocation>
</comment>
<feature type="transmembrane region" description="Helical" evidence="7">
    <location>
        <begin position="367"/>
        <end position="384"/>
    </location>
</feature>
<evidence type="ECO:0000256" key="2">
    <source>
        <dbReference type="ARBA" id="ARBA00010157"/>
    </source>
</evidence>
<dbReference type="OrthoDB" id="7051771at2"/>
<accession>A0A4Y3VSL3</accession>
<dbReference type="InterPro" id="IPR050545">
    <property type="entry name" value="Mycobact_MmpL"/>
</dbReference>
<feature type="transmembrane region" description="Helical" evidence="7">
    <location>
        <begin position="179"/>
        <end position="196"/>
    </location>
</feature>
<feature type="transmembrane region" description="Helical" evidence="7">
    <location>
        <begin position="227"/>
        <end position="250"/>
    </location>
</feature>
<sequence>MFERFGRLLHRRRKPLLILTMLFAVLSGAYGAGVFGSLTPLGFQDPGSDSVRAARIAEKAFPQRTPDAVIVYRDKNRTVDDPTFQQAVVRQLESLPKSEVTGYLDFWTTKMPAQVSHDRHATYVALNLDGSSEKAKEDAYEAVKDKIPAPGLQTLQGGTVPTGHQASEKIEHDLRTAEIISAPVLFLLLLVVFGGLTAAFLPLIVGVLSILGSMAVLRTIANITDVSVFSMSLVTILGLAVAIDYGLLIVSRYREELAAGHTGEEAIGRTLATAGRTVMVSGTTVAAALAGLALFPSTFLKSMSYGGVAAVLLAVLFSLVALPALLAVMGPKVNAFPLRRRRKAVRPTAAGEGAWYRFGHGLMRRRWVVVVGAVGLLLTLALPFSKIEFGSINAQQLPSSSEGRQVFNAMEHDFDGDAVKSIDSLLVLKSDGTSKEQGAALQSYAERLGAIEGATSATITGVEGTTARVSVTFDGNPISTHARDLVNRLKDVPEPPGARAYFGGESAVYDDTLDALGETLPWMLLYIAVMTYLLLFLAFGSVLLPLKAIAMNMLSLTATFGVLVWIFQDGHLHTLLGFDPTGNIEPNMPIMLFALIFGLSMDYEVFLVSRMREQYDKQGDSTQAVATGLQVIGRLVVSAALLMCVPLAAIGMSDVLTIKLFGVGMVFAVLVDVLVVRILLGTAVMRLLGRAAWWAPGPLARFYDRFGIKETDMPADDTADTADKRVPVAAG</sequence>
<dbReference type="InterPro" id="IPR004869">
    <property type="entry name" value="MMPL_dom"/>
</dbReference>
<feature type="transmembrane region" description="Helical" evidence="7">
    <location>
        <begin position="523"/>
        <end position="544"/>
    </location>
</feature>
<dbReference type="SUPFAM" id="SSF82866">
    <property type="entry name" value="Multidrug efflux transporter AcrB transmembrane domain"/>
    <property type="match status" value="2"/>
</dbReference>
<dbReference type="Pfam" id="PF03176">
    <property type="entry name" value="MMPL"/>
    <property type="match status" value="2"/>
</dbReference>
<dbReference type="EMBL" id="BJND01000089">
    <property type="protein sequence ID" value="GEC10022.1"/>
    <property type="molecule type" value="Genomic_DNA"/>
</dbReference>
<comment type="similarity">
    <text evidence="2">Belongs to the resistance-nodulation-cell division (RND) (TC 2.A.6) family. MmpL subfamily.</text>
</comment>
<keyword evidence="5 7" id="KW-1133">Transmembrane helix</keyword>
<feature type="transmembrane region" description="Helical" evidence="7">
    <location>
        <begin position="549"/>
        <end position="568"/>
    </location>
</feature>
<keyword evidence="6 7" id="KW-0472">Membrane</keyword>
<keyword evidence="4 7" id="KW-0812">Transmembrane</keyword>
<evidence type="ECO:0000313" key="10">
    <source>
        <dbReference type="Proteomes" id="UP000317881"/>
    </source>
</evidence>